<dbReference type="GO" id="GO:0005737">
    <property type="term" value="C:cytoplasm"/>
    <property type="evidence" value="ECO:0007669"/>
    <property type="project" value="TreeGrafter"/>
</dbReference>
<dbReference type="SUPFAM" id="SSF51905">
    <property type="entry name" value="FAD/NAD(P)-binding domain"/>
    <property type="match status" value="1"/>
</dbReference>
<dbReference type="RefSeq" id="XP_003048073.1">
    <property type="nucleotide sequence ID" value="XM_003048027.1"/>
</dbReference>
<proteinExistence type="predicted"/>
<dbReference type="Proteomes" id="UP000005206">
    <property type="component" value="Chromosome 5"/>
</dbReference>
<dbReference type="OMA" id="SCCNAGP"/>
<dbReference type="Gene3D" id="3.40.50.1000">
    <property type="entry name" value="HAD superfamily/HAD-like"/>
    <property type="match status" value="1"/>
</dbReference>
<dbReference type="Gene3D" id="3.50.50.60">
    <property type="entry name" value="FAD/NAD(P)-binding domain"/>
    <property type="match status" value="1"/>
</dbReference>
<sequence>MSATKKHVVFDIVGTIVTYDSILNALENRLGDRLRAEGVKPAMLGYMWFEISEREYTYLSITGRYRRFYDVFCSLFYRMIWIGGIKEPRSFASDEDLAYIVKHFKDLPLREGAAECLQLLRDAGFTVWGFTAGDTEQVRGCFLSNGIEMPIENFVSCDEAGVGKPALNSYRPLLDRLGDAEKWFAAAHMWDVSSAKQAGYKGAYCTILEKESCADIFGEMDVMADTLPDMARRIIKASEAQSKPGLLNSVLPHPMASNTTNRAPVANPTSSFWNFEPKKLDDNRSTLELPAKADVVIIGSGLSGVATAYFLLKDNPNPPSIVLLEARKICSGATGRNGGHVKPDTFSDIPKFTKLFGKSATAELAAFEASHVYAVKDLVEKENLDCDFHITRALDVFLDSAHADEVQATFKSLSQTSDINLADVAFTGRDDAERVSGVKNAKCCISYTAAHLWPSKLVHQILEKLIKSGLNIQAHTPVTSVSSTRDSSGLWSVHTSRGTIKAPKLVHAANAYTSQLLPEYSRAITPVRGICSHLESPKGKKTPHLVNTYGIRFDKMNNDYLIPRADGSIIVGGARQAFWHKKHRWFDNVRDDELVNEAVPYFDNYMQRNFRGWEDSDMKTNKVWTGILGYSSDFMPHVGQVPEKPGQFIMAGFTGYGMPKIILSSKGLAAMVRDGATFEETGLPRIFKTTKKRNEAKLSPLEESLAPFWAEKSRL</sequence>
<dbReference type="InterPro" id="IPR006076">
    <property type="entry name" value="FAD-dep_OxRdtase"/>
</dbReference>
<evidence type="ECO:0000313" key="2">
    <source>
        <dbReference type="EMBL" id="EEU42360.1"/>
    </source>
</evidence>
<dbReference type="eggNOG" id="ENOG502QQ8N">
    <property type="taxonomic scope" value="Eukaryota"/>
</dbReference>
<dbReference type="Gene3D" id="3.30.9.10">
    <property type="entry name" value="D-Amino Acid Oxidase, subunit A, domain 2"/>
    <property type="match status" value="1"/>
</dbReference>
<dbReference type="OrthoDB" id="429143at2759"/>
<evidence type="ECO:0000313" key="3">
    <source>
        <dbReference type="Proteomes" id="UP000005206"/>
    </source>
</evidence>
<dbReference type="InterPro" id="IPR036188">
    <property type="entry name" value="FAD/NAD-bd_sf"/>
</dbReference>
<evidence type="ECO:0000259" key="1">
    <source>
        <dbReference type="Pfam" id="PF01266"/>
    </source>
</evidence>
<dbReference type="InterPro" id="IPR023214">
    <property type="entry name" value="HAD_sf"/>
</dbReference>
<dbReference type="InParanoid" id="C7Z0D1"/>
<feature type="domain" description="FAD dependent oxidoreductase" evidence="1">
    <location>
        <begin position="294"/>
        <end position="670"/>
    </location>
</feature>
<dbReference type="HOGENOM" id="CLU_440776_0_0_1"/>
<dbReference type="Gene3D" id="1.10.150.240">
    <property type="entry name" value="Putative phosphatase, domain 2"/>
    <property type="match status" value="1"/>
</dbReference>
<dbReference type="GeneID" id="9671875"/>
<dbReference type="Pfam" id="PF00702">
    <property type="entry name" value="Hydrolase"/>
    <property type="match status" value="1"/>
</dbReference>
<accession>C7Z0D1</accession>
<dbReference type="EMBL" id="GG698905">
    <property type="protein sequence ID" value="EEU42360.1"/>
    <property type="molecule type" value="Genomic_DNA"/>
</dbReference>
<dbReference type="STRING" id="660122.C7Z0D1"/>
<gene>
    <name evidence="2" type="ORF">NECHADRAFT_93191</name>
</gene>
<protein>
    <recommendedName>
        <fullName evidence="1">FAD dependent oxidoreductase domain-containing protein</fullName>
    </recommendedName>
</protein>
<dbReference type="InterPro" id="IPR036412">
    <property type="entry name" value="HAD-like_sf"/>
</dbReference>
<reference evidence="2 3" key="1">
    <citation type="journal article" date="2009" name="PLoS Genet.">
        <title>The genome of Nectria haematococca: contribution of supernumerary chromosomes to gene expansion.</title>
        <authorList>
            <person name="Coleman J.J."/>
            <person name="Rounsley S.D."/>
            <person name="Rodriguez-Carres M."/>
            <person name="Kuo A."/>
            <person name="Wasmann C.C."/>
            <person name="Grimwood J."/>
            <person name="Schmutz J."/>
            <person name="Taga M."/>
            <person name="White G.J."/>
            <person name="Zhou S."/>
            <person name="Schwartz D.C."/>
            <person name="Freitag M."/>
            <person name="Ma L.J."/>
            <person name="Danchin E.G."/>
            <person name="Henrissat B."/>
            <person name="Coutinho P.M."/>
            <person name="Nelson D.R."/>
            <person name="Straney D."/>
            <person name="Napoli C.A."/>
            <person name="Barker B.M."/>
            <person name="Gribskov M."/>
            <person name="Rep M."/>
            <person name="Kroken S."/>
            <person name="Molnar I."/>
            <person name="Rensing C."/>
            <person name="Kennell J.C."/>
            <person name="Zamora J."/>
            <person name="Farman M.L."/>
            <person name="Selker E.U."/>
            <person name="Salamov A."/>
            <person name="Shapiro H."/>
            <person name="Pangilinan J."/>
            <person name="Lindquist E."/>
            <person name="Lamers C."/>
            <person name="Grigoriev I.V."/>
            <person name="Geiser D.M."/>
            <person name="Covert S.F."/>
            <person name="Temporini E."/>
            <person name="Vanetten H.D."/>
        </authorList>
    </citation>
    <scope>NUCLEOTIDE SEQUENCE [LARGE SCALE GENOMIC DNA]</scope>
    <source>
        <strain evidence="3">ATCC MYA-4622 / CBS 123669 / FGSC 9596 / NRRL 45880 / 77-13-4</strain>
    </source>
</reference>
<organism evidence="2 3">
    <name type="scientific">Fusarium vanettenii (strain ATCC MYA-4622 / CBS 123669 / FGSC 9596 / NRRL 45880 / 77-13-4)</name>
    <name type="common">Fusarium solani subsp. pisi</name>
    <dbReference type="NCBI Taxonomy" id="660122"/>
    <lineage>
        <taxon>Eukaryota</taxon>
        <taxon>Fungi</taxon>
        <taxon>Dikarya</taxon>
        <taxon>Ascomycota</taxon>
        <taxon>Pezizomycotina</taxon>
        <taxon>Sordariomycetes</taxon>
        <taxon>Hypocreomycetidae</taxon>
        <taxon>Hypocreales</taxon>
        <taxon>Nectriaceae</taxon>
        <taxon>Fusarium</taxon>
        <taxon>Fusarium solani species complex</taxon>
        <taxon>Fusarium vanettenii</taxon>
    </lineage>
</organism>
<keyword evidence="3" id="KW-1185">Reference proteome</keyword>
<dbReference type="InterPro" id="IPR023198">
    <property type="entry name" value="PGP-like_dom2"/>
</dbReference>
<dbReference type="AlphaFoldDB" id="C7Z0D1"/>
<name>C7Z0D1_FUSV7</name>
<dbReference type="Pfam" id="PF01266">
    <property type="entry name" value="DAO"/>
    <property type="match status" value="1"/>
</dbReference>
<dbReference type="PANTHER" id="PTHR13847:SF279">
    <property type="entry name" value="FAD DEPENDENT OXIDOREDUCTASE DOMAIN-CONTAINING PROTEIN-RELATED"/>
    <property type="match status" value="1"/>
</dbReference>
<dbReference type="SUPFAM" id="SSF56784">
    <property type="entry name" value="HAD-like"/>
    <property type="match status" value="1"/>
</dbReference>
<dbReference type="PANTHER" id="PTHR13847">
    <property type="entry name" value="SARCOSINE DEHYDROGENASE-RELATED"/>
    <property type="match status" value="1"/>
</dbReference>
<dbReference type="VEuPathDB" id="FungiDB:NECHADRAFT_93191"/>
<dbReference type="KEGG" id="nhe:NECHADRAFT_93191"/>